<sequence length="196" mass="21383">MGDLRTAFFHQGRGSTSSPVTALGCRGHRVLHAFGCEDIAHIRHPGTVYVVAGAQAMIRMSERGQCDRRKSLELTYAADTSGGWLHLRLSLPSVTPAGMSPCPVGWTAGRPCVVFRSSEVRIHGGGRSSRFSVRRHHRDAPGARGTRRGRLREGLHGVNADHDVDSPGRTPARVATYGGYSSHDVNSRQRGLLRRR</sequence>
<evidence type="ECO:0000256" key="1">
    <source>
        <dbReference type="SAM" id="MobiDB-lite"/>
    </source>
</evidence>
<dbReference type="PROSITE" id="PS51257">
    <property type="entry name" value="PROKAR_LIPOPROTEIN"/>
    <property type="match status" value="1"/>
</dbReference>
<feature type="region of interest" description="Disordered" evidence="1">
    <location>
        <begin position="157"/>
        <end position="196"/>
    </location>
</feature>
<evidence type="ECO:0000313" key="3">
    <source>
        <dbReference type="Proteomes" id="UP000256964"/>
    </source>
</evidence>
<evidence type="ECO:0000313" key="2">
    <source>
        <dbReference type="EMBL" id="RDX50790.1"/>
    </source>
</evidence>
<accession>A0A371DE51</accession>
<dbReference type="Proteomes" id="UP000256964">
    <property type="component" value="Unassembled WGS sequence"/>
</dbReference>
<protein>
    <submittedName>
        <fullName evidence="2">Uncharacterized protein</fullName>
    </submittedName>
</protein>
<name>A0A371DE51_9APHY</name>
<dbReference type="EMBL" id="KZ857397">
    <property type="protein sequence ID" value="RDX50790.1"/>
    <property type="molecule type" value="Genomic_DNA"/>
</dbReference>
<dbReference type="AlphaFoldDB" id="A0A371DE51"/>
<organism evidence="2 3">
    <name type="scientific">Lentinus brumalis</name>
    <dbReference type="NCBI Taxonomy" id="2498619"/>
    <lineage>
        <taxon>Eukaryota</taxon>
        <taxon>Fungi</taxon>
        <taxon>Dikarya</taxon>
        <taxon>Basidiomycota</taxon>
        <taxon>Agaricomycotina</taxon>
        <taxon>Agaricomycetes</taxon>
        <taxon>Polyporales</taxon>
        <taxon>Polyporaceae</taxon>
        <taxon>Lentinus</taxon>
    </lineage>
</organism>
<proteinExistence type="predicted"/>
<reference evidence="2 3" key="1">
    <citation type="journal article" date="2018" name="Biotechnol. Biofuels">
        <title>Integrative visual omics of the white-rot fungus Polyporus brumalis exposes the biotechnological potential of its oxidative enzymes for delignifying raw plant biomass.</title>
        <authorList>
            <person name="Miyauchi S."/>
            <person name="Rancon A."/>
            <person name="Drula E."/>
            <person name="Hage H."/>
            <person name="Chaduli D."/>
            <person name="Favel A."/>
            <person name="Grisel S."/>
            <person name="Henrissat B."/>
            <person name="Herpoel-Gimbert I."/>
            <person name="Ruiz-Duenas F.J."/>
            <person name="Chevret D."/>
            <person name="Hainaut M."/>
            <person name="Lin J."/>
            <person name="Wang M."/>
            <person name="Pangilinan J."/>
            <person name="Lipzen A."/>
            <person name="Lesage-Meessen L."/>
            <person name="Navarro D."/>
            <person name="Riley R."/>
            <person name="Grigoriev I.V."/>
            <person name="Zhou S."/>
            <person name="Raouche S."/>
            <person name="Rosso M.N."/>
        </authorList>
    </citation>
    <scope>NUCLEOTIDE SEQUENCE [LARGE SCALE GENOMIC DNA]</scope>
    <source>
        <strain evidence="2 3">BRFM 1820</strain>
    </source>
</reference>
<gene>
    <name evidence="2" type="ORF">OH76DRAFT_361813</name>
</gene>
<keyword evidence="3" id="KW-1185">Reference proteome</keyword>
<feature type="compositionally biased region" description="Basic and acidic residues" evidence="1">
    <location>
        <begin position="157"/>
        <end position="166"/>
    </location>
</feature>